<evidence type="ECO:0000313" key="3">
    <source>
        <dbReference type="Proteomes" id="UP001359559"/>
    </source>
</evidence>
<keyword evidence="3" id="KW-1185">Reference proteome</keyword>
<comment type="caution">
    <text evidence="2">The sequence shown here is derived from an EMBL/GenBank/DDBJ whole genome shotgun (WGS) entry which is preliminary data.</text>
</comment>
<comment type="similarity">
    <text evidence="1">Belongs to the PPR family. P subfamily.</text>
</comment>
<dbReference type="Proteomes" id="UP001359559">
    <property type="component" value="Unassembled WGS sequence"/>
</dbReference>
<dbReference type="PANTHER" id="PTHR46598:SF3">
    <property type="entry name" value="OS07G0495300 PROTEIN"/>
    <property type="match status" value="1"/>
</dbReference>
<organism evidence="2 3">
    <name type="scientific">Clitoria ternatea</name>
    <name type="common">Butterfly pea</name>
    <dbReference type="NCBI Taxonomy" id="43366"/>
    <lineage>
        <taxon>Eukaryota</taxon>
        <taxon>Viridiplantae</taxon>
        <taxon>Streptophyta</taxon>
        <taxon>Embryophyta</taxon>
        <taxon>Tracheophyta</taxon>
        <taxon>Spermatophyta</taxon>
        <taxon>Magnoliopsida</taxon>
        <taxon>eudicotyledons</taxon>
        <taxon>Gunneridae</taxon>
        <taxon>Pentapetalae</taxon>
        <taxon>rosids</taxon>
        <taxon>fabids</taxon>
        <taxon>Fabales</taxon>
        <taxon>Fabaceae</taxon>
        <taxon>Papilionoideae</taxon>
        <taxon>50 kb inversion clade</taxon>
        <taxon>NPAAA clade</taxon>
        <taxon>indigoferoid/millettioid clade</taxon>
        <taxon>Phaseoleae</taxon>
        <taxon>Clitoria</taxon>
    </lineage>
</organism>
<accession>A0AAN9IL22</accession>
<sequence length="239" mass="27701">MIGKEKYGLLHTDTLTTLILSLARLQMSSLALVIFRLMLDKGFLPFMHFSSLIVIHTMKNEIETHVASNYLLYVCDLYNCSRDKKAHHRVLVKLDTLIFNFVLDACMRFKLSLRGLYLINLMSMIRIMADAHSIMIISQILEMNSLRDEMKKLEVHVDAVLAAYARHHRLFYNSLLSLHFEFNDVYVVAKLVLDMTSSQNCCVNKEHREQLQQPCFIAIGSPNLRAWLKVHVEPELLHP</sequence>
<reference evidence="2 3" key="1">
    <citation type="submission" date="2024-01" db="EMBL/GenBank/DDBJ databases">
        <title>The genomes of 5 underutilized Papilionoideae crops provide insights into root nodulation and disease resistance.</title>
        <authorList>
            <person name="Yuan L."/>
        </authorList>
    </citation>
    <scope>NUCLEOTIDE SEQUENCE [LARGE SCALE GENOMIC DNA]</scope>
    <source>
        <strain evidence="2">LY-2023</strain>
        <tissue evidence="2">Leaf</tissue>
    </source>
</reference>
<name>A0AAN9IL22_CLITE</name>
<dbReference type="AlphaFoldDB" id="A0AAN9IL22"/>
<evidence type="ECO:0000313" key="2">
    <source>
        <dbReference type="EMBL" id="KAK7278366.1"/>
    </source>
</evidence>
<protein>
    <submittedName>
        <fullName evidence="2">Uncharacterized protein</fullName>
    </submittedName>
</protein>
<dbReference type="EMBL" id="JAYKXN010000006">
    <property type="protein sequence ID" value="KAK7278366.1"/>
    <property type="molecule type" value="Genomic_DNA"/>
</dbReference>
<dbReference type="PANTHER" id="PTHR46598">
    <property type="entry name" value="BNAC05G43320D PROTEIN"/>
    <property type="match status" value="1"/>
</dbReference>
<evidence type="ECO:0000256" key="1">
    <source>
        <dbReference type="ARBA" id="ARBA00007626"/>
    </source>
</evidence>
<gene>
    <name evidence="2" type="ORF">RJT34_23394</name>
</gene>
<proteinExistence type="inferred from homology"/>